<dbReference type="Pfam" id="PF01977">
    <property type="entry name" value="UbiD"/>
    <property type="match status" value="1"/>
</dbReference>
<evidence type="ECO:0000259" key="1">
    <source>
        <dbReference type="Pfam" id="PF01977"/>
    </source>
</evidence>
<gene>
    <name evidence="3" type="primary">yigC_1</name>
    <name evidence="3" type="ORF">NCTC12126_06378</name>
</gene>
<dbReference type="InterPro" id="IPR002830">
    <property type="entry name" value="UbiD"/>
</dbReference>
<evidence type="ECO:0000259" key="2">
    <source>
        <dbReference type="Pfam" id="PF20695"/>
    </source>
</evidence>
<dbReference type="InterPro" id="IPR049383">
    <property type="entry name" value="UbiD-like_N"/>
</dbReference>
<accession>A0A484ZBU8</accession>
<dbReference type="Proteomes" id="UP000351155">
    <property type="component" value="Unassembled WGS sequence"/>
</dbReference>
<protein>
    <submittedName>
        <fullName evidence="3">Protein YigC</fullName>
        <ecNumber evidence="3">4.1.1.-</ecNumber>
    </submittedName>
</protein>
<dbReference type="PANTHER" id="PTHR30108">
    <property type="entry name" value="3-OCTAPRENYL-4-HYDROXYBENZOATE CARBOXY-LYASE-RELATED"/>
    <property type="match status" value="1"/>
</dbReference>
<proteinExistence type="predicted"/>
<dbReference type="AlphaFoldDB" id="A0A484ZBU8"/>
<sequence length="178" mass="19298">MEKPVNDLRSAIALLQRHEGQYIETDHPVDPNAELAGVYRHIGAGGTVKRPTRIGPAMMFNSIKGYPDSRILVGMHASRERAALLLGCEPSELAKHVGQAVKKPIAPVVVPAAQAPCQEQVFYADDPDFDLRKLLPAPTNTPIDAGPFFCLGLVLASDSGRRFADRRDHSPSLRAGAR</sequence>
<dbReference type="InterPro" id="IPR048304">
    <property type="entry name" value="UbiD_Rift_dom"/>
</dbReference>
<dbReference type="EMBL" id="CAADIW010000086">
    <property type="protein sequence ID" value="VFS45061.1"/>
    <property type="molecule type" value="Genomic_DNA"/>
</dbReference>
<dbReference type="GO" id="GO:0046281">
    <property type="term" value="P:cinnamic acid catabolic process"/>
    <property type="evidence" value="ECO:0007669"/>
    <property type="project" value="TreeGrafter"/>
</dbReference>
<feature type="domain" description="3-octaprenyl-4-hydroxybenzoate carboxy-lyase-like Rift-related" evidence="1">
    <location>
        <begin position="110"/>
        <end position="159"/>
    </location>
</feature>
<dbReference type="Pfam" id="PF20695">
    <property type="entry name" value="UbiD_N"/>
    <property type="match status" value="1"/>
</dbReference>
<dbReference type="GO" id="GO:0005737">
    <property type="term" value="C:cytoplasm"/>
    <property type="evidence" value="ECO:0007669"/>
    <property type="project" value="TreeGrafter"/>
</dbReference>
<feature type="domain" description="3-octaprenyl-4-hydroxybenzoate carboxy-lyase-like N-terminal" evidence="2">
    <location>
        <begin position="17"/>
        <end position="100"/>
    </location>
</feature>
<evidence type="ECO:0000313" key="4">
    <source>
        <dbReference type="Proteomes" id="UP000351155"/>
    </source>
</evidence>
<reference evidence="3 4" key="1">
    <citation type="submission" date="2019-03" db="EMBL/GenBank/DDBJ databases">
        <authorList>
            <consortium name="Pathogen Informatics"/>
        </authorList>
    </citation>
    <scope>NUCLEOTIDE SEQUENCE [LARGE SCALE GENOMIC DNA]</scope>
    <source>
        <strain evidence="3 4">NCTC12126</strain>
    </source>
</reference>
<dbReference type="SUPFAM" id="SSF50475">
    <property type="entry name" value="FMN-binding split barrel"/>
    <property type="match status" value="1"/>
</dbReference>
<dbReference type="PANTHER" id="PTHR30108:SF17">
    <property type="entry name" value="FERULIC ACID DECARBOXYLASE 1"/>
    <property type="match status" value="1"/>
</dbReference>
<name>A0A484ZBU8_9ENTR</name>
<dbReference type="GO" id="GO:0033494">
    <property type="term" value="P:ferulate metabolic process"/>
    <property type="evidence" value="ECO:0007669"/>
    <property type="project" value="TreeGrafter"/>
</dbReference>
<keyword evidence="3" id="KW-0456">Lyase</keyword>
<evidence type="ECO:0000313" key="3">
    <source>
        <dbReference type="EMBL" id="VFS45061.1"/>
    </source>
</evidence>
<dbReference type="GO" id="GO:0016831">
    <property type="term" value="F:carboxy-lyase activity"/>
    <property type="evidence" value="ECO:0007669"/>
    <property type="project" value="InterPro"/>
</dbReference>
<dbReference type="EC" id="4.1.1.-" evidence="3"/>
<organism evidence="3 4">
    <name type="scientific">Enterobacter cancerogenus</name>
    <dbReference type="NCBI Taxonomy" id="69218"/>
    <lineage>
        <taxon>Bacteria</taxon>
        <taxon>Pseudomonadati</taxon>
        <taxon>Pseudomonadota</taxon>
        <taxon>Gammaproteobacteria</taxon>
        <taxon>Enterobacterales</taxon>
        <taxon>Enterobacteriaceae</taxon>
        <taxon>Enterobacter</taxon>
        <taxon>Enterobacter cloacae complex</taxon>
    </lineage>
</organism>